<evidence type="ECO:0000313" key="4">
    <source>
        <dbReference type="Proteomes" id="UP000019132"/>
    </source>
</evidence>
<dbReference type="Proteomes" id="UP000019132">
    <property type="component" value="Unassembled WGS sequence"/>
</dbReference>
<dbReference type="eggNOG" id="ENOG502QQVG">
    <property type="taxonomic scope" value="Eukaryota"/>
</dbReference>
<dbReference type="CDD" id="cd00821">
    <property type="entry name" value="PH"/>
    <property type="match status" value="1"/>
</dbReference>
<keyword evidence="4" id="KW-1185">Reference proteome</keyword>
<dbReference type="SUPFAM" id="SSF50729">
    <property type="entry name" value="PH domain-like"/>
    <property type="match status" value="1"/>
</dbReference>
<sequence>MTGGNVSLQPIGIARSNSSSSQTGGASLSSLVGNSKDYRIHRSMPLSEPLRGLPPMARPVDASYYSKPRAVLPPVSATSTASTVSSTGSTGSGMYYRQRSDSFDDVLFSHGRRSSFSTIGGDAPRSSSRRSFSGEPVTPFDEHLQAIYAGTFDDNYDGLAFFESHGYYDVDDANTVEMFRQNFGLQEKFWEKAMAADETRVDDAFYDPSASTADLTFFHSVGERLYRRHRTYSGRFQLVDDDGNTIDEETQWEIEREARIKAKSVELDEYDLQELEHEHEEMVKAILVIRLEKSQFQEYFYQAFRDEDAQFMQYTPAPSQVHRARRTTIATSSVADATALATIPPPMSSNNVQLPPYCGNVFLLKDTIPYLLRSWHKRWFYLDFNTGVIMMYKRSYWKSPRGMLDLRTATKVERMNQCDFRIEFRDQPMLLVRTKTAEEAELWVNLLKFAKHHVGSSPAPQLTQHAHTASPEMRASVLKIGKKKGGSKNGAMNQVEMLAMLLSSSASKNATNAASSAITNRPTNARSA</sequence>
<feature type="compositionally biased region" description="Low complexity" evidence="1">
    <location>
        <begin position="16"/>
        <end position="30"/>
    </location>
</feature>
<accession>K3WTA5</accession>
<name>K3WTA5_GLOUD</name>
<evidence type="ECO:0000313" key="3">
    <source>
        <dbReference type="EnsemblProtists" id="PYU1_T008199"/>
    </source>
</evidence>
<protein>
    <recommendedName>
        <fullName evidence="2">PH domain-containing protein</fullName>
    </recommendedName>
</protein>
<dbReference type="EnsemblProtists" id="PYU1_T008199">
    <property type="protein sequence ID" value="PYU1_T008199"/>
    <property type="gene ID" value="PYU1_G008183"/>
</dbReference>
<reference evidence="4" key="2">
    <citation type="submission" date="2010-04" db="EMBL/GenBank/DDBJ databases">
        <authorList>
            <person name="Buell R."/>
            <person name="Hamilton J."/>
            <person name="Hostetler J."/>
        </authorList>
    </citation>
    <scope>NUCLEOTIDE SEQUENCE [LARGE SCALE GENOMIC DNA]</scope>
    <source>
        <strain evidence="4">DAOM:BR144</strain>
    </source>
</reference>
<dbReference type="HOGENOM" id="CLU_048516_0_0_1"/>
<dbReference type="Gene3D" id="2.30.29.30">
    <property type="entry name" value="Pleckstrin-homology domain (PH domain)/Phosphotyrosine-binding domain (PTB)"/>
    <property type="match status" value="1"/>
</dbReference>
<dbReference type="PROSITE" id="PS50003">
    <property type="entry name" value="PH_DOMAIN"/>
    <property type="match status" value="1"/>
</dbReference>
<dbReference type="AlphaFoldDB" id="K3WTA5"/>
<reference evidence="3" key="3">
    <citation type="submission" date="2015-02" db="UniProtKB">
        <authorList>
            <consortium name="EnsemblProtists"/>
        </authorList>
    </citation>
    <scope>IDENTIFICATION</scope>
    <source>
        <strain evidence="3">DAOM BR144</strain>
    </source>
</reference>
<organism evidence="3 4">
    <name type="scientific">Globisporangium ultimum (strain ATCC 200006 / CBS 805.95 / DAOM BR144)</name>
    <name type="common">Pythium ultimum</name>
    <dbReference type="NCBI Taxonomy" id="431595"/>
    <lineage>
        <taxon>Eukaryota</taxon>
        <taxon>Sar</taxon>
        <taxon>Stramenopiles</taxon>
        <taxon>Oomycota</taxon>
        <taxon>Peronosporomycetes</taxon>
        <taxon>Pythiales</taxon>
        <taxon>Pythiaceae</taxon>
        <taxon>Globisporangium</taxon>
    </lineage>
</organism>
<evidence type="ECO:0000259" key="2">
    <source>
        <dbReference type="PROSITE" id="PS50003"/>
    </source>
</evidence>
<feature type="region of interest" description="Disordered" evidence="1">
    <location>
        <begin position="1"/>
        <end position="30"/>
    </location>
</feature>
<dbReference type="Pfam" id="PF00169">
    <property type="entry name" value="PH"/>
    <property type="match status" value="1"/>
</dbReference>
<feature type="domain" description="PH" evidence="2">
    <location>
        <begin position="354"/>
        <end position="452"/>
    </location>
</feature>
<dbReference type="InParanoid" id="K3WTA5"/>
<dbReference type="EMBL" id="GL376619">
    <property type="status" value="NOT_ANNOTATED_CDS"/>
    <property type="molecule type" value="Genomic_DNA"/>
</dbReference>
<proteinExistence type="predicted"/>
<evidence type="ECO:0000256" key="1">
    <source>
        <dbReference type="SAM" id="MobiDB-lite"/>
    </source>
</evidence>
<dbReference type="SMART" id="SM00233">
    <property type="entry name" value="PH"/>
    <property type="match status" value="1"/>
</dbReference>
<dbReference type="InterPro" id="IPR001849">
    <property type="entry name" value="PH_domain"/>
</dbReference>
<dbReference type="VEuPathDB" id="FungiDB:PYU1_G008183"/>
<dbReference type="InterPro" id="IPR011993">
    <property type="entry name" value="PH-like_dom_sf"/>
</dbReference>
<reference evidence="4" key="1">
    <citation type="journal article" date="2010" name="Genome Biol.">
        <title>Genome sequence of the necrotrophic plant pathogen Pythium ultimum reveals original pathogenicity mechanisms and effector repertoire.</title>
        <authorList>
            <person name="Levesque C.A."/>
            <person name="Brouwer H."/>
            <person name="Cano L."/>
            <person name="Hamilton J.P."/>
            <person name="Holt C."/>
            <person name="Huitema E."/>
            <person name="Raffaele S."/>
            <person name="Robideau G.P."/>
            <person name="Thines M."/>
            <person name="Win J."/>
            <person name="Zerillo M.M."/>
            <person name="Beakes G.W."/>
            <person name="Boore J.L."/>
            <person name="Busam D."/>
            <person name="Dumas B."/>
            <person name="Ferriera S."/>
            <person name="Fuerstenberg S.I."/>
            <person name="Gachon C.M."/>
            <person name="Gaulin E."/>
            <person name="Govers F."/>
            <person name="Grenville-Briggs L."/>
            <person name="Horner N."/>
            <person name="Hostetler J."/>
            <person name="Jiang R.H."/>
            <person name="Johnson J."/>
            <person name="Krajaejun T."/>
            <person name="Lin H."/>
            <person name="Meijer H.J."/>
            <person name="Moore B."/>
            <person name="Morris P."/>
            <person name="Phuntmart V."/>
            <person name="Puiu D."/>
            <person name="Shetty J."/>
            <person name="Stajich J.E."/>
            <person name="Tripathy S."/>
            <person name="Wawra S."/>
            <person name="van West P."/>
            <person name="Whitty B.R."/>
            <person name="Coutinho P.M."/>
            <person name="Henrissat B."/>
            <person name="Martin F."/>
            <person name="Thomas P.D."/>
            <person name="Tyler B.M."/>
            <person name="De Vries R.P."/>
            <person name="Kamoun S."/>
            <person name="Yandell M."/>
            <person name="Tisserat N."/>
            <person name="Buell C.R."/>
        </authorList>
    </citation>
    <scope>NUCLEOTIDE SEQUENCE</scope>
    <source>
        <strain evidence="4">DAOM:BR144</strain>
    </source>
</reference>